<dbReference type="InterPro" id="IPR003795">
    <property type="entry name" value="DUF192"/>
</dbReference>
<dbReference type="EMBL" id="AP014568">
    <property type="protein sequence ID" value="BAO80634.1"/>
    <property type="molecule type" value="Genomic_DNA"/>
</dbReference>
<dbReference type="Pfam" id="PF02643">
    <property type="entry name" value="DUF192"/>
    <property type="match status" value="1"/>
</dbReference>
<dbReference type="Gene3D" id="2.60.120.1140">
    <property type="entry name" value="Protein of unknown function DUF192"/>
    <property type="match status" value="1"/>
</dbReference>
<evidence type="ECO:0000256" key="1">
    <source>
        <dbReference type="SAM" id="MobiDB-lite"/>
    </source>
</evidence>
<dbReference type="Proteomes" id="UP000067461">
    <property type="component" value="Chromosome"/>
</dbReference>
<evidence type="ECO:0000313" key="3">
    <source>
        <dbReference type="Proteomes" id="UP000067461"/>
    </source>
</evidence>
<feature type="compositionally biased region" description="Pro residues" evidence="1">
    <location>
        <begin position="13"/>
        <end position="24"/>
    </location>
</feature>
<accession>A0A060NNY3</accession>
<proteinExistence type="predicted"/>
<dbReference type="PANTHER" id="PTHR37953:SF1">
    <property type="entry name" value="UPF0127 PROTEIN MJ1496"/>
    <property type="match status" value="1"/>
</dbReference>
<dbReference type="HOGENOM" id="CLU_097039_0_0_4"/>
<feature type="region of interest" description="Disordered" evidence="1">
    <location>
        <begin position="1"/>
        <end position="30"/>
    </location>
</feature>
<dbReference type="OrthoDB" id="5526466at2"/>
<sequence length="160" mass="17717">MGLATAAHARQPPSQPPQQQPPQAQPQEGLPQQDLPRLQLQAGLHLLTVQVASTPAQRNTGLMWRRSMPNNEGMWFVFDAPAIQCFWMKNTFLPLTAAFVADDGRIVNLADMQPLSERSHCSAEPVRFVLEMHQGWFAQRGIEAGQRLRGAPFAAAAPTR</sequence>
<organism evidence="2 3">
    <name type="scientific">Serpentinimonas raichei</name>
    <dbReference type="NCBI Taxonomy" id="1458425"/>
    <lineage>
        <taxon>Bacteria</taxon>
        <taxon>Pseudomonadati</taxon>
        <taxon>Pseudomonadota</taxon>
        <taxon>Betaproteobacteria</taxon>
        <taxon>Burkholderiales</taxon>
        <taxon>Comamonadaceae</taxon>
        <taxon>Serpentinimonas</taxon>
    </lineage>
</organism>
<name>A0A060NNY3_9BURK</name>
<dbReference type="KEGG" id="cbaa:SRAA_0780"/>
<gene>
    <name evidence="2" type="ORF">SRAA_0780</name>
</gene>
<dbReference type="AlphaFoldDB" id="A0A060NNY3"/>
<reference evidence="2 3" key="1">
    <citation type="journal article" date="2014" name="Nat. Commun.">
        <title>Physiological and genomic features of highly alkaliphilic hydrogen-utilizing Betaproteobacteria from a continental serpentinizing site.</title>
        <authorList>
            <person name="Suzuki S."/>
            <person name="Kuenen J.G."/>
            <person name="Schipper K."/>
            <person name="van der Velde S."/>
            <person name="Ishii S."/>
            <person name="Wu A."/>
            <person name="Sorokin D.Y."/>
            <person name="Tenney A."/>
            <person name="Meng X.Y."/>
            <person name="Morrill P.L."/>
            <person name="Kamagata Y."/>
            <person name="Muyzer G."/>
            <person name="Nealson K.H."/>
        </authorList>
    </citation>
    <scope>NUCLEOTIDE SEQUENCE [LARGE SCALE GENOMIC DNA]</scope>
    <source>
        <strain evidence="2 3">A1</strain>
    </source>
</reference>
<keyword evidence="3" id="KW-1185">Reference proteome</keyword>
<dbReference type="PANTHER" id="PTHR37953">
    <property type="entry name" value="UPF0127 PROTEIN MJ1496"/>
    <property type="match status" value="1"/>
</dbReference>
<protein>
    <submittedName>
        <fullName evidence="2">Uncharacterized conserved protein</fullName>
    </submittedName>
</protein>
<evidence type="ECO:0000313" key="2">
    <source>
        <dbReference type="EMBL" id="BAO80634.1"/>
    </source>
</evidence>
<dbReference type="InterPro" id="IPR038695">
    <property type="entry name" value="Saro_0823-like_sf"/>
</dbReference>